<dbReference type="OrthoDB" id="1142077at2"/>
<sequence precursor="true">MKLLYILFLICSFSALAQENTILTIKSQKLSEDRIITVHIPKSYTISTDLKYPVIYSLDGEYTRLALAGTVDYYSFWNKIPECIIVSIDQNYEDPTSNGYVRWSDCSYSWDSGLPKGKGIDFKAFISQELVPFIDSSYRTTNFRAIVGHSFTANFVNYFLLDEVPVFKGYIAISPYYVPNSLNPLKKSIQNQKQPVFYYTAAGEKDLSGHITSVTNFDKEFSKIDHPNFKYKKFERPNNGANHTTIFPLAILDGVAHLFSVYAPIDEIEFKQLESSENKVEYLQKKYRAVETIYGVNIEMRENDLNTASYAISKKKQWNQLKELGELTVSLFPKTFSGYWMLGEYEEQMKHYDLALKYYETGMSYLGKDVLNVSDFQKVIDRVKSKL</sequence>
<feature type="chain" id="PRO_5003283670" evidence="1">
    <location>
        <begin position="18"/>
        <end position="387"/>
    </location>
</feature>
<dbReference type="Pfam" id="PF00756">
    <property type="entry name" value="Esterase"/>
    <property type="match status" value="1"/>
</dbReference>
<evidence type="ECO:0000256" key="1">
    <source>
        <dbReference type="SAM" id="SignalP"/>
    </source>
</evidence>
<dbReference type="Gene3D" id="3.40.50.1820">
    <property type="entry name" value="alpha/beta hydrolase"/>
    <property type="match status" value="1"/>
</dbReference>
<dbReference type="HOGENOM" id="CLU_039834_0_1_10"/>
<protein>
    <submittedName>
        <fullName evidence="2">Esterase</fullName>
    </submittedName>
</protein>
<dbReference type="KEGG" id="fte:Fluta_3748"/>
<dbReference type="STRING" id="755732.Fluta_3748"/>
<reference evidence="2 3" key="1">
    <citation type="journal article" date="2011" name="Stand. Genomic Sci.">
        <title>Complete genome sequence of the gliding freshwater bacterium Fluviicola taffensis type strain (RW262).</title>
        <authorList>
            <person name="Woyke T."/>
            <person name="Chertkov O."/>
            <person name="Lapidus A."/>
            <person name="Nolan M."/>
            <person name="Lucas S."/>
            <person name="Del Rio T.G."/>
            <person name="Tice H."/>
            <person name="Cheng J.F."/>
            <person name="Tapia R."/>
            <person name="Han C."/>
            <person name="Goodwin L."/>
            <person name="Pitluck S."/>
            <person name="Liolios K."/>
            <person name="Pagani I."/>
            <person name="Ivanova N."/>
            <person name="Huntemann M."/>
            <person name="Mavromatis K."/>
            <person name="Mikhailova N."/>
            <person name="Pati A."/>
            <person name="Chen A."/>
            <person name="Palaniappan K."/>
            <person name="Land M."/>
            <person name="Hauser L."/>
            <person name="Brambilla E.M."/>
            <person name="Rohde M."/>
            <person name="Mwirichia R."/>
            <person name="Sikorski J."/>
            <person name="Tindall B.J."/>
            <person name="Goker M."/>
            <person name="Bristow J."/>
            <person name="Eisen J.A."/>
            <person name="Markowitz V."/>
            <person name="Hugenholtz P."/>
            <person name="Klenk H.P."/>
            <person name="Kyrpides N.C."/>
        </authorList>
    </citation>
    <scope>NUCLEOTIDE SEQUENCE [LARGE SCALE GENOMIC DNA]</scope>
    <source>
        <strain evidence="3">DSM 16823 / RW262 / RW262</strain>
    </source>
</reference>
<organism evidence="2 3">
    <name type="scientific">Fluviicola taffensis (strain DSM 16823 / NCIMB 13979 / RW262)</name>
    <dbReference type="NCBI Taxonomy" id="755732"/>
    <lineage>
        <taxon>Bacteria</taxon>
        <taxon>Pseudomonadati</taxon>
        <taxon>Bacteroidota</taxon>
        <taxon>Flavobacteriia</taxon>
        <taxon>Flavobacteriales</taxon>
        <taxon>Crocinitomicaceae</taxon>
        <taxon>Fluviicola</taxon>
    </lineage>
</organism>
<dbReference type="EMBL" id="CP002542">
    <property type="protein sequence ID" value="AEA45715.1"/>
    <property type="molecule type" value="Genomic_DNA"/>
</dbReference>
<dbReference type="eggNOG" id="COG2819">
    <property type="taxonomic scope" value="Bacteria"/>
</dbReference>
<name>F2IFK1_FLUTR</name>
<keyword evidence="1" id="KW-0732">Signal</keyword>
<feature type="signal peptide" evidence="1">
    <location>
        <begin position="1"/>
        <end position="17"/>
    </location>
</feature>
<keyword evidence="3" id="KW-1185">Reference proteome</keyword>
<dbReference type="InterPro" id="IPR011990">
    <property type="entry name" value="TPR-like_helical_dom_sf"/>
</dbReference>
<dbReference type="RefSeq" id="WP_013688475.1">
    <property type="nucleotide sequence ID" value="NC_015321.1"/>
</dbReference>
<proteinExistence type="predicted"/>
<dbReference type="InterPro" id="IPR000801">
    <property type="entry name" value="Esterase-like"/>
</dbReference>
<dbReference type="InterPro" id="IPR029058">
    <property type="entry name" value="AB_hydrolase_fold"/>
</dbReference>
<dbReference type="PANTHER" id="PTHR48098:SF6">
    <property type="entry name" value="FERRI-BACILLIBACTIN ESTERASE BESA"/>
    <property type="match status" value="1"/>
</dbReference>
<dbReference type="Proteomes" id="UP000007463">
    <property type="component" value="Chromosome"/>
</dbReference>
<gene>
    <name evidence="2" type="ordered locus">Fluta_3748</name>
</gene>
<dbReference type="AlphaFoldDB" id="F2IFK1"/>
<evidence type="ECO:0000313" key="3">
    <source>
        <dbReference type="Proteomes" id="UP000007463"/>
    </source>
</evidence>
<dbReference type="PANTHER" id="PTHR48098">
    <property type="entry name" value="ENTEROCHELIN ESTERASE-RELATED"/>
    <property type="match status" value="1"/>
</dbReference>
<reference evidence="3" key="2">
    <citation type="submission" date="2011-02" db="EMBL/GenBank/DDBJ databases">
        <title>The complete genome of Fluviicola taffensis DSM 16823.</title>
        <authorList>
            <consortium name="US DOE Joint Genome Institute (JGI-PGF)"/>
            <person name="Lucas S."/>
            <person name="Copeland A."/>
            <person name="Lapidus A."/>
            <person name="Bruce D."/>
            <person name="Goodwin L."/>
            <person name="Pitluck S."/>
            <person name="Kyrpides N."/>
            <person name="Mavromatis K."/>
            <person name="Ivanova N."/>
            <person name="Mikhailova N."/>
            <person name="Pagani I."/>
            <person name="Chertkov O."/>
            <person name="Detter J.C."/>
            <person name="Han C."/>
            <person name="Tapia R."/>
            <person name="Land M."/>
            <person name="Hauser L."/>
            <person name="Markowitz V."/>
            <person name="Cheng J.-F."/>
            <person name="Hugenholtz P."/>
            <person name="Woyke T."/>
            <person name="Wu D."/>
            <person name="Tindall B."/>
            <person name="Pomrenke H.G."/>
            <person name="Brambilla E."/>
            <person name="Klenk H.-P."/>
            <person name="Eisen J.A."/>
        </authorList>
    </citation>
    <scope>NUCLEOTIDE SEQUENCE [LARGE SCALE GENOMIC DNA]</scope>
    <source>
        <strain evidence="3">DSM 16823 / RW262 / RW262</strain>
    </source>
</reference>
<accession>F2IFK1</accession>
<dbReference type="Gene3D" id="1.25.40.10">
    <property type="entry name" value="Tetratricopeptide repeat domain"/>
    <property type="match status" value="1"/>
</dbReference>
<dbReference type="SUPFAM" id="SSF53474">
    <property type="entry name" value="alpha/beta-Hydrolases"/>
    <property type="match status" value="1"/>
</dbReference>
<evidence type="ECO:0000313" key="2">
    <source>
        <dbReference type="EMBL" id="AEA45715.1"/>
    </source>
</evidence>
<dbReference type="InterPro" id="IPR050583">
    <property type="entry name" value="Mycobacterial_A85_antigen"/>
</dbReference>